<feature type="region of interest" description="Disordered" evidence="1">
    <location>
        <begin position="1"/>
        <end position="29"/>
    </location>
</feature>
<feature type="compositionally biased region" description="Polar residues" evidence="1">
    <location>
        <begin position="1"/>
        <end position="11"/>
    </location>
</feature>
<organism evidence="2 3">
    <name type="scientific">Paludisphaera borealis</name>
    <dbReference type="NCBI Taxonomy" id="1387353"/>
    <lineage>
        <taxon>Bacteria</taxon>
        <taxon>Pseudomonadati</taxon>
        <taxon>Planctomycetota</taxon>
        <taxon>Planctomycetia</taxon>
        <taxon>Isosphaerales</taxon>
        <taxon>Isosphaeraceae</taxon>
        <taxon>Paludisphaera</taxon>
    </lineage>
</organism>
<name>A0A1U7CWI2_9BACT</name>
<dbReference type="AlphaFoldDB" id="A0A1U7CWI2"/>
<dbReference type="KEGG" id="pbor:BSF38_04813"/>
<sequence length="542" mass="58205">MTDAPASSSSFPGADQPPGVRESRTSPGANLRLITGYEPEAPASAAGLRPDRMILPWDHDAAVAADSAMSALEAAPDLYLQGGKLVEFTPTSETPRLQPLDQPRIREHLDRRVGWFNVATGRTISPPPSVLSLVLARAPDGRFPVVRGVLDAPTIRPDGSILSVPGYDPLTGLILAPNIVIEPTPANPSLEDARAAWERLRGEVLVDFPFRGDIDRAVALASLLTLVGRPTYSGPTPLFGVSANRRGTGKDLLVRSLATIAAGRPLDSSPPPESNSEMRRRITAMARSGVRVVLLGNVTEPLGGAALEDAMTTVNWTDRVLNQSTMTPSLTLSLTWFATGNNLRTKGDFARRMLPIHLASADEFPEMRTGFRHDSLLAHVAADRASLLRDCLVILRAFHVAGRPEPPTRLGSFEAWSEAIAGAVHWVTGVDPIAAQAAVVATDVGEDFRRRLIEGWAAIPGGTEGLTVRDAVAAIQTRDDLAGFREALEAEFATSDPRVLKRKLGNHLRTLYGCVVDGRVLTKVGRDGVQNVARWAVRPQTL</sequence>
<accession>A0A1U7CWI2</accession>
<evidence type="ECO:0008006" key="4">
    <source>
        <dbReference type="Google" id="ProtNLM"/>
    </source>
</evidence>
<proteinExistence type="predicted"/>
<reference evidence="3" key="1">
    <citation type="submission" date="2016-12" db="EMBL/GenBank/DDBJ databases">
        <title>Comparative genomics of four Isosphaeraceae planctomycetes: a common pool of plasmids and glycoside hydrolase genes.</title>
        <authorList>
            <person name="Ivanova A."/>
        </authorList>
    </citation>
    <scope>NUCLEOTIDE SEQUENCE [LARGE SCALE GENOMIC DNA]</scope>
    <source>
        <strain evidence="3">PX4</strain>
    </source>
</reference>
<protein>
    <recommendedName>
        <fullName evidence="4">SF3 helicase domain-containing protein</fullName>
    </recommendedName>
</protein>
<dbReference type="Proteomes" id="UP000186309">
    <property type="component" value="Chromosome"/>
</dbReference>
<evidence type="ECO:0000313" key="2">
    <source>
        <dbReference type="EMBL" id="APW63249.1"/>
    </source>
</evidence>
<evidence type="ECO:0000256" key="1">
    <source>
        <dbReference type="SAM" id="MobiDB-lite"/>
    </source>
</evidence>
<dbReference type="STRING" id="1387353.BSF38_04813"/>
<evidence type="ECO:0000313" key="3">
    <source>
        <dbReference type="Proteomes" id="UP000186309"/>
    </source>
</evidence>
<dbReference type="EMBL" id="CP019082">
    <property type="protein sequence ID" value="APW63249.1"/>
    <property type="molecule type" value="Genomic_DNA"/>
</dbReference>
<gene>
    <name evidence="2" type="ORF">BSF38_04813</name>
</gene>
<keyword evidence="3" id="KW-1185">Reference proteome</keyword>